<dbReference type="Gene3D" id="2.160.20.10">
    <property type="entry name" value="Single-stranded right-handed beta-helix, Pectin lyase-like"/>
    <property type="match status" value="1"/>
</dbReference>
<keyword evidence="7 9" id="KW-0326">Glycosidase</keyword>
<keyword evidence="12" id="KW-1185">Reference proteome</keyword>
<evidence type="ECO:0000256" key="2">
    <source>
        <dbReference type="ARBA" id="ARBA00008834"/>
    </source>
</evidence>
<keyword evidence="6" id="KW-0325">Glycoprotein</keyword>
<evidence type="ECO:0000256" key="6">
    <source>
        <dbReference type="ARBA" id="ARBA00023180"/>
    </source>
</evidence>
<keyword evidence="5 9" id="KW-0378">Hydrolase</keyword>
<dbReference type="EMBL" id="ML991805">
    <property type="protein sequence ID" value="KAF2233654.1"/>
    <property type="molecule type" value="Genomic_DNA"/>
</dbReference>
<organism evidence="11 12">
    <name type="scientific">Viridothelium virens</name>
    <name type="common">Speckled blister lichen</name>
    <name type="synonym">Trypethelium virens</name>
    <dbReference type="NCBI Taxonomy" id="1048519"/>
    <lineage>
        <taxon>Eukaryota</taxon>
        <taxon>Fungi</taxon>
        <taxon>Dikarya</taxon>
        <taxon>Ascomycota</taxon>
        <taxon>Pezizomycotina</taxon>
        <taxon>Dothideomycetes</taxon>
        <taxon>Dothideomycetes incertae sedis</taxon>
        <taxon>Trypetheliales</taxon>
        <taxon>Trypetheliaceae</taxon>
        <taxon>Viridothelium</taxon>
    </lineage>
</organism>
<feature type="chain" id="PRO_5025479417" evidence="10">
    <location>
        <begin position="18"/>
        <end position="441"/>
    </location>
</feature>
<dbReference type="GO" id="GO:0005576">
    <property type="term" value="C:extracellular region"/>
    <property type="evidence" value="ECO:0007669"/>
    <property type="project" value="UniProtKB-SubCell"/>
</dbReference>
<dbReference type="InterPro" id="IPR012334">
    <property type="entry name" value="Pectin_lyas_fold"/>
</dbReference>
<keyword evidence="4 10" id="KW-0732">Signal</keyword>
<evidence type="ECO:0000313" key="12">
    <source>
        <dbReference type="Proteomes" id="UP000800092"/>
    </source>
</evidence>
<evidence type="ECO:0000256" key="9">
    <source>
        <dbReference type="RuleBase" id="RU361169"/>
    </source>
</evidence>
<evidence type="ECO:0000256" key="4">
    <source>
        <dbReference type="ARBA" id="ARBA00022729"/>
    </source>
</evidence>
<dbReference type="PANTHER" id="PTHR31736">
    <property type="match status" value="1"/>
</dbReference>
<evidence type="ECO:0000256" key="8">
    <source>
        <dbReference type="ARBA" id="ARBA00023316"/>
    </source>
</evidence>
<gene>
    <name evidence="11" type="ORF">EV356DRAFT_448113</name>
</gene>
<keyword evidence="3" id="KW-0964">Secreted</keyword>
<dbReference type="Proteomes" id="UP000800092">
    <property type="component" value="Unassembled WGS sequence"/>
</dbReference>
<feature type="signal peptide" evidence="10">
    <location>
        <begin position="1"/>
        <end position="17"/>
    </location>
</feature>
<dbReference type="OrthoDB" id="187139at2759"/>
<accession>A0A6A6H6D3</accession>
<sequence length="441" mass="47597">MFSALWLLAAAVPSAVAYVVNNGTDCYVYPESLVNDGEPTDDTPSVLQAFQLCGVNGSITMTEGNHFYIDQVMNTTNLENCNVNILGEMEWSTDVPYWLSHSLPVVYANLSTAWLFGGTNVTIRGYSKGLFNGNGQTWYDENMGQGNQPGRPIAITIYNSSNVLVDSMTWTQSQFWNSFVSHSSNVTMSNIFMNSTSDDGNDTVNTDGCDTWNSRDVSFYNWTVTGGDDCISVKGNSTNVYGRNITCYGTGAFPIGSVGQFPETPDYVENVLFEDALLVDASNTAWIKTWQGSGESNAGGSDAGGGGSGYVRNVTWRNMVNVNVNQPIYVTQCIYNSGEADSVCDTSTVQISDITWQNITGTSRYDVAGSIHCSASRPCPGLKFIDVNITSVNASMGLPTPPELYLCANIVGQNATGANSTGIPCNGFAPNNFPQQLTMNY</sequence>
<dbReference type="PANTHER" id="PTHR31736:SF8">
    <property type="entry name" value="PUTATIVE (AFU_ORTHOLOGUE AFUA_7G06410)-RELATED"/>
    <property type="match status" value="1"/>
</dbReference>
<dbReference type="InterPro" id="IPR000743">
    <property type="entry name" value="Glyco_hydro_28"/>
</dbReference>
<dbReference type="Pfam" id="PF00295">
    <property type="entry name" value="Glyco_hydro_28"/>
    <property type="match status" value="1"/>
</dbReference>
<evidence type="ECO:0000313" key="11">
    <source>
        <dbReference type="EMBL" id="KAF2233654.1"/>
    </source>
</evidence>
<reference evidence="11" key="1">
    <citation type="journal article" date="2020" name="Stud. Mycol.">
        <title>101 Dothideomycetes genomes: a test case for predicting lifestyles and emergence of pathogens.</title>
        <authorList>
            <person name="Haridas S."/>
            <person name="Albert R."/>
            <person name="Binder M."/>
            <person name="Bloem J."/>
            <person name="Labutti K."/>
            <person name="Salamov A."/>
            <person name="Andreopoulos B."/>
            <person name="Baker S."/>
            <person name="Barry K."/>
            <person name="Bills G."/>
            <person name="Bluhm B."/>
            <person name="Cannon C."/>
            <person name="Castanera R."/>
            <person name="Culley D."/>
            <person name="Daum C."/>
            <person name="Ezra D."/>
            <person name="Gonzalez J."/>
            <person name="Henrissat B."/>
            <person name="Kuo A."/>
            <person name="Liang C."/>
            <person name="Lipzen A."/>
            <person name="Lutzoni F."/>
            <person name="Magnuson J."/>
            <person name="Mondo S."/>
            <person name="Nolan M."/>
            <person name="Ohm R."/>
            <person name="Pangilinan J."/>
            <person name="Park H.-J."/>
            <person name="Ramirez L."/>
            <person name="Alfaro M."/>
            <person name="Sun H."/>
            <person name="Tritt A."/>
            <person name="Yoshinaga Y."/>
            <person name="Zwiers L.-H."/>
            <person name="Turgeon B."/>
            <person name="Goodwin S."/>
            <person name="Spatafora J."/>
            <person name="Crous P."/>
            <person name="Grigoriev I."/>
        </authorList>
    </citation>
    <scope>NUCLEOTIDE SEQUENCE</scope>
    <source>
        <strain evidence="11">Tuck. ex Michener</strain>
    </source>
</reference>
<evidence type="ECO:0000256" key="3">
    <source>
        <dbReference type="ARBA" id="ARBA00022525"/>
    </source>
</evidence>
<name>A0A6A6H6D3_VIRVR</name>
<dbReference type="GO" id="GO:0071555">
    <property type="term" value="P:cell wall organization"/>
    <property type="evidence" value="ECO:0007669"/>
    <property type="project" value="UniProtKB-KW"/>
</dbReference>
<dbReference type="AlphaFoldDB" id="A0A6A6H6D3"/>
<evidence type="ECO:0000256" key="1">
    <source>
        <dbReference type="ARBA" id="ARBA00004613"/>
    </source>
</evidence>
<dbReference type="GO" id="GO:0005975">
    <property type="term" value="P:carbohydrate metabolic process"/>
    <property type="evidence" value="ECO:0007669"/>
    <property type="project" value="InterPro"/>
</dbReference>
<dbReference type="GO" id="GO:0004650">
    <property type="term" value="F:polygalacturonase activity"/>
    <property type="evidence" value="ECO:0007669"/>
    <property type="project" value="InterPro"/>
</dbReference>
<evidence type="ECO:0000256" key="7">
    <source>
        <dbReference type="ARBA" id="ARBA00023295"/>
    </source>
</evidence>
<protein>
    <submittedName>
        <fullName evidence="11">Glycoside hydrolase family 28 protein</fullName>
    </submittedName>
</protein>
<keyword evidence="8" id="KW-0961">Cell wall biogenesis/degradation</keyword>
<evidence type="ECO:0000256" key="10">
    <source>
        <dbReference type="SAM" id="SignalP"/>
    </source>
</evidence>
<evidence type="ECO:0000256" key="5">
    <source>
        <dbReference type="ARBA" id="ARBA00022801"/>
    </source>
</evidence>
<comment type="similarity">
    <text evidence="2 9">Belongs to the glycosyl hydrolase 28 family.</text>
</comment>
<proteinExistence type="inferred from homology"/>
<dbReference type="SUPFAM" id="SSF51126">
    <property type="entry name" value="Pectin lyase-like"/>
    <property type="match status" value="1"/>
</dbReference>
<dbReference type="InterPro" id="IPR011050">
    <property type="entry name" value="Pectin_lyase_fold/virulence"/>
</dbReference>
<comment type="subcellular location">
    <subcellularLocation>
        <location evidence="1">Secreted</location>
    </subcellularLocation>
</comment>